<dbReference type="AlphaFoldDB" id="A0A4Y2HK70"/>
<proteinExistence type="predicted"/>
<comment type="caution">
    <text evidence="2">The sequence shown here is derived from an EMBL/GenBank/DDBJ whole genome shotgun (WGS) entry which is preliminary data.</text>
</comment>
<keyword evidence="3" id="KW-1185">Reference proteome</keyword>
<evidence type="ECO:0000313" key="2">
    <source>
        <dbReference type="EMBL" id="GBM65766.1"/>
    </source>
</evidence>
<reference evidence="2 3" key="1">
    <citation type="journal article" date="2019" name="Sci. Rep.">
        <title>Orb-weaving spider Araneus ventricosus genome elucidates the spidroin gene catalogue.</title>
        <authorList>
            <person name="Kono N."/>
            <person name="Nakamura H."/>
            <person name="Ohtoshi R."/>
            <person name="Moran D.A.P."/>
            <person name="Shinohara A."/>
            <person name="Yoshida Y."/>
            <person name="Fujiwara M."/>
            <person name="Mori M."/>
            <person name="Tomita M."/>
            <person name="Arakawa K."/>
        </authorList>
    </citation>
    <scope>NUCLEOTIDE SEQUENCE [LARGE SCALE GENOMIC DNA]</scope>
</reference>
<protein>
    <submittedName>
        <fullName evidence="2">Uncharacterized protein</fullName>
    </submittedName>
</protein>
<feature type="compositionally biased region" description="Acidic residues" evidence="1">
    <location>
        <begin position="146"/>
        <end position="155"/>
    </location>
</feature>
<accession>A0A4Y2HK70</accession>
<evidence type="ECO:0000256" key="1">
    <source>
        <dbReference type="SAM" id="MobiDB-lite"/>
    </source>
</evidence>
<feature type="compositionally biased region" description="Polar residues" evidence="1">
    <location>
        <begin position="156"/>
        <end position="170"/>
    </location>
</feature>
<feature type="region of interest" description="Disordered" evidence="1">
    <location>
        <begin position="146"/>
        <end position="170"/>
    </location>
</feature>
<evidence type="ECO:0000313" key="3">
    <source>
        <dbReference type="Proteomes" id="UP000499080"/>
    </source>
</evidence>
<sequence>MEQGPIFQVFWTMSHLHLKCPTNTVGLCSTHSILHPVHNRPQGVFHSNNISVSKYLGVKDETNFASSLLPLDMGKIKFFKGCYKRRLVDSNLIKIENKVEKPFKVLEEYSGKMSGIKVEEYLTADADIGVFAGVTEENILSEITDEMENDEDDTDPSQSLLTFQEDFQSV</sequence>
<name>A0A4Y2HK70_ARAVE</name>
<organism evidence="2 3">
    <name type="scientific">Araneus ventricosus</name>
    <name type="common">Orbweaver spider</name>
    <name type="synonym">Epeira ventricosa</name>
    <dbReference type="NCBI Taxonomy" id="182803"/>
    <lineage>
        <taxon>Eukaryota</taxon>
        <taxon>Metazoa</taxon>
        <taxon>Ecdysozoa</taxon>
        <taxon>Arthropoda</taxon>
        <taxon>Chelicerata</taxon>
        <taxon>Arachnida</taxon>
        <taxon>Araneae</taxon>
        <taxon>Araneomorphae</taxon>
        <taxon>Entelegynae</taxon>
        <taxon>Araneoidea</taxon>
        <taxon>Araneidae</taxon>
        <taxon>Araneus</taxon>
    </lineage>
</organism>
<dbReference type="EMBL" id="BGPR01001993">
    <property type="protein sequence ID" value="GBM65766.1"/>
    <property type="molecule type" value="Genomic_DNA"/>
</dbReference>
<dbReference type="Proteomes" id="UP000499080">
    <property type="component" value="Unassembled WGS sequence"/>
</dbReference>
<gene>
    <name evidence="2" type="ORF">AVEN_107249_1</name>
</gene>